<dbReference type="PROSITE" id="PS50011">
    <property type="entry name" value="PROTEIN_KINASE_DOM"/>
    <property type="match status" value="1"/>
</dbReference>
<evidence type="ECO:0000256" key="1">
    <source>
        <dbReference type="ARBA" id="ARBA00006529"/>
    </source>
</evidence>
<dbReference type="GO" id="GO:0004674">
    <property type="term" value="F:protein serine/threonine kinase activity"/>
    <property type="evidence" value="ECO:0007669"/>
    <property type="project" value="UniProtKB-KW"/>
</dbReference>
<evidence type="ECO:0000256" key="6">
    <source>
        <dbReference type="ARBA" id="ARBA00022840"/>
    </source>
</evidence>
<evidence type="ECO:0000313" key="11">
    <source>
        <dbReference type="EMBL" id="CDO55694.1"/>
    </source>
</evidence>
<dbReference type="InterPro" id="IPR000719">
    <property type="entry name" value="Prot_kinase_dom"/>
</dbReference>
<dbReference type="PROSITE" id="PS00108">
    <property type="entry name" value="PROTEIN_KINASE_ST"/>
    <property type="match status" value="1"/>
</dbReference>
<keyword evidence="2" id="KW-0723">Serine/threonine-protein kinase</keyword>
<dbReference type="SUPFAM" id="SSF56112">
    <property type="entry name" value="Protein kinase-like (PK-like)"/>
    <property type="match status" value="1"/>
</dbReference>
<evidence type="ECO:0000256" key="3">
    <source>
        <dbReference type="ARBA" id="ARBA00022679"/>
    </source>
</evidence>
<dbReference type="GO" id="GO:0038066">
    <property type="term" value="P:p38MAPK cascade"/>
    <property type="evidence" value="ECO:0007669"/>
    <property type="project" value="TreeGrafter"/>
</dbReference>
<dbReference type="InterPro" id="IPR008271">
    <property type="entry name" value="Ser/Thr_kinase_AS"/>
</dbReference>
<evidence type="ECO:0000256" key="5">
    <source>
        <dbReference type="ARBA" id="ARBA00022777"/>
    </source>
</evidence>
<keyword evidence="8" id="KW-0175">Coiled coil</keyword>
<feature type="domain" description="Protein kinase" evidence="10">
    <location>
        <begin position="1104"/>
        <end position="1379"/>
    </location>
</feature>
<keyword evidence="6 7" id="KW-0067">ATP-binding</keyword>
<dbReference type="OrthoDB" id="1043025at2759"/>
<evidence type="ECO:0000256" key="2">
    <source>
        <dbReference type="ARBA" id="ARBA00022527"/>
    </source>
</evidence>
<protein>
    <submittedName>
        <fullName evidence="11">Similar to Saccharomyces cerevisiae YNR031C SSK2 MAP kinase kinase kinase of the HOG1 mitogen-activated signaling pathway</fullName>
    </submittedName>
</protein>
<keyword evidence="12" id="KW-1185">Reference proteome</keyword>
<evidence type="ECO:0000256" key="9">
    <source>
        <dbReference type="SAM" id="MobiDB-lite"/>
    </source>
</evidence>
<dbReference type="PROSITE" id="PS00107">
    <property type="entry name" value="PROTEIN_KINASE_ATP"/>
    <property type="match status" value="1"/>
</dbReference>
<feature type="compositionally biased region" description="Low complexity" evidence="9">
    <location>
        <begin position="1394"/>
        <end position="1416"/>
    </location>
</feature>
<dbReference type="InterPro" id="IPR011009">
    <property type="entry name" value="Kinase-like_dom_sf"/>
</dbReference>
<evidence type="ECO:0000313" key="12">
    <source>
        <dbReference type="Proteomes" id="UP000242525"/>
    </source>
</evidence>
<feature type="compositionally biased region" description="Polar residues" evidence="9">
    <location>
        <begin position="1"/>
        <end position="22"/>
    </location>
</feature>
<feature type="binding site" evidence="7">
    <location>
        <position position="1133"/>
    </location>
    <ligand>
        <name>ATP</name>
        <dbReference type="ChEBI" id="CHEBI:30616"/>
    </ligand>
</feature>
<comment type="similarity">
    <text evidence="1">Belongs to the protein kinase superfamily. STE Ser/Thr protein kinase family. MAP kinase kinase kinase subfamily.</text>
</comment>
<feature type="compositionally biased region" description="Polar residues" evidence="9">
    <location>
        <begin position="165"/>
        <end position="182"/>
    </location>
</feature>
<dbReference type="Proteomes" id="UP000242525">
    <property type="component" value="Unassembled WGS sequence"/>
</dbReference>
<dbReference type="InterPro" id="IPR017441">
    <property type="entry name" value="Protein_kinase_ATP_BS"/>
</dbReference>
<feature type="compositionally biased region" description="Low complexity" evidence="9">
    <location>
        <begin position="223"/>
        <end position="241"/>
    </location>
</feature>
<gene>
    <name evidence="11" type="ORF">BN980_GECA12s01011g</name>
</gene>
<feature type="compositionally biased region" description="Polar residues" evidence="9">
    <location>
        <begin position="207"/>
        <end position="222"/>
    </location>
</feature>
<dbReference type="SMART" id="SM00220">
    <property type="entry name" value="S_TKc"/>
    <property type="match status" value="1"/>
</dbReference>
<dbReference type="InterPro" id="IPR050538">
    <property type="entry name" value="MAP_kinase_kinase_kinase"/>
</dbReference>
<proteinExistence type="inferred from homology"/>
<comment type="caution">
    <text evidence="11">The sequence shown here is derived from an EMBL/GenBank/DDBJ whole genome shotgun (WGS) entry which is preliminary data.</text>
</comment>
<dbReference type="GO" id="GO:0005524">
    <property type="term" value="F:ATP binding"/>
    <property type="evidence" value="ECO:0007669"/>
    <property type="project" value="UniProtKB-UniRule"/>
</dbReference>
<keyword evidence="3" id="KW-0808">Transferase</keyword>
<accession>A0A0J9XE87</accession>
<dbReference type="STRING" id="1173061.A0A0J9XE87"/>
<dbReference type="EMBL" id="CCBN010000012">
    <property type="protein sequence ID" value="CDO55694.1"/>
    <property type="molecule type" value="Genomic_DNA"/>
</dbReference>
<sequence>MDSDTNQSELAPRSSASNTNRLVESPEFDPQIGSAEENPTESSIHSSQTPDIQSHKAPNSAKRDTLKRSSHTHSRSASFQNSIPFPLITVQQIPDRPTLNSIHSYDATTLQSARGLFEPPEKLNSKLKSPRQQFNNEKFEILDNTKISNSKRPPSPVRSQSSSSAYTKQQLSSRNKSKSQINLPLMPHNTNSSASTSRPSSKRRETISGSNFPARSQNPTSASGTGPPSRSRASSGSSSTASMGYRYYTQEKAYLKKIQHDTHKDLNSKIVGNYFNYSDGDSESDDDYDLLPREAIGLGGVGTSFDDEYTDRVTSYPFLEASYNHEEMENDESLPERLEWQAMLSSVLTGEVVRSEKRRLKTSTDATMKEDDLWLEIRARICGRTLEDQKRSIADSRANVEATLQDIMQFHVTDASDLDLTLKEVNSVLLKLEYCEQLWQSTQIMKNTSALYRDPSFQRHVEALTTWSTITEWVFREIHLLKLWTGNDAIDPTLPPDRGNGVSMVESYSLVERVLKQDLMRLFDGKIKSNIGPVIKRAREGHLNFREEMNKIGLPVYVEGLEKLMKFPIKLIQEIISLRLVYSKKMANPTILLVDQTIEDLLLYMNIALMVKERNFEYTRPIPDINWITYTPDSLFDKTVLDCVHRSFRELDTFESQYYFLEQVGKYVEGGEIVVAIHSCSIAMKMNSRLLSYWELQTQGPMTLNKVEIERWYTHTTERIRKAQRKLLRFYKILATRYENAVEYSIKTPQLKHFMNSLKETNHFLVYTGALEKDGIYTIADPSLINNSEKIKALLQGYSSRPETSKPVQYLLIICIQEPLVWEGQIANLDITYVDIDIKPGRMRIVSEGGSNDLREAQEHLQIRNGSADSFEVLVESISQLPKVNHELARIRKQLYRISMTVIADTCKFRKTFKGYQEVVHNFFAFAREFGQRGINVMDEFRRGHLAINLINLCIEWLSFICDDCVPTDIKTFRWTVVAIEFTMIMTRGLNIVALSDEQFTKLRLKVAGCMTLLISHFDIMGARSTAERRQRMTLDKELNKQRTVKDDVELLEEFHQEVAEKLKTLEQELRSNQNMGRVLDESDANSELLTYLAANFTKFSIRWQQGRFIGSGSFGTVYAAVNMDNGMVMAVKEIRMQDSQSMKQVLKALKDEMTVLEMLRHPNIVLYYGVEVHRDRVFIFMEYCQGGSLARLLEYGRIEDEKVIQVYTMQMLEGLSYLHHKGVVHRDVKPENILLDHLGVIKFADFGAAKFIARSGRTRQPNGLTSVNNTGNGKLNSLIGTPMYMSPEAITGTSQGQQSSTDIWAMGCCVLEMATGRRPWANLDNEWAIMYHIAAGQLPQLPSPDQLSVSGLAFLMRTLQRDPLQRPTAMDLLDDPWIINIRISTLGPLEGVSTPGANSTSSNNSSSLGMPSSLPQTPSPSAEYRGVWLG</sequence>
<dbReference type="Gene3D" id="1.10.510.10">
    <property type="entry name" value="Transferase(Phosphotransferase) domain 1"/>
    <property type="match status" value="1"/>
</dbReference>
<feature type="coiled-coil region" evidence="8">
    <location>
        <begin position="1049"/>
        <end position="1076"/>
    </location>
</feature>
<evidence type="ECO:0000259" key="10">
    <source>
        <dbReference type="PROSITE" id="PS50011"/>
    </source>
</evidence>
<dbReference type="Pfam" id="PF00069">
    <property type="entry name" value="Pkinase"/>
    <property type="match status" value="1"/>
</dbReference>
<feature type="compositionally biased region" description="Polar residues" evidence="9">
    <location>
        <begin position="126"/>
        <end position="136"/>
    </location>
</feature>
<dbReference type="PANTHER" id="PTHR48016">
    <property type="entry name" value="MAP KINASE KINASE KINASE SSK2-RELATED-RELATED"/>
    <property type="match status" value="1"/>
</dbReference>
<feature type="region of interest" description="Disordered" evidence="9">
    <location>
        <begin position="1"/>
        <end position="86"/>
    </location>
</feature>
<dbReference type="PANTHER" id="PTHR48016:SF32">
    <property type="entry name" value="MITOGEN-ACTIVATED PROTEIN KINASE KINASE KINASE 4"/>
    <property type="match status" value="1"/>
</dbReference>
<evidence type="ECO:0000256" key="4">
    <source>
        <dbReference type="ARBA" id="ARBA00022741"/>
    </source>
</evidence>
<reference evidence="11" key="1">
    <citation type="submission" date="2014-03" db="EMBL/GenBank/DDBJ databases">
        <authorList>
            <person name="Casaregola S."/>
        </authorList>
    </citation>
    <scope>NUCLEOTIDE SEQUENCE [LARGE SCALE GENOMIC DNA]</scope>
    <source>
        <strain evidence="11">CLIB 918</strain>
    </source>
</reference>
<evidence type="ECO:0000256" key="7">
    <source>
        <dbReference type="PROSITE-ProRule" id="PRU10141"/>
    </source>
</evidence>
<feature type="region of interest" description="Disordered" evidence="9">
    <location>
        <begin position="116"/>
        <end position="241"/>
    </location>
</feature>
<evidence type="ECO:0000256" key="8">
    <source>
        <dbReference type="SAM" id="Coils"/>
    </source>
</evidence>
<name>A0A0J9XE87_GEOCN</name>
<keyword evidence="4 7" id="KW-0547">Nucleotide-binding</keyword>
<keyword evidence="5 11" id="KW-0418">Kinase</keyword>
<feature type="region of interest" description="Disordered" evidence="9">
    <location>
        <begin position="1393"/>
        <end position="1431"/>
    </location>
</feature>
<dbReference type="CDD" id="cd06626">
    <property type="entry name" value="STKc_MEKK4"/>
    <property type="match status" value="1"/>
</dbReference>
<feature type="compositionally biased region" description="Polar residues" evidence="9">
    <location>
        <begin position="40"/>
        <end position="52"/>
    </location>
</feature>
<organism evidence="11 12">
    <name type="scientific">Geotrichum candidum</name>
    <name type="common">Oospora lactis</name>
    <name type="synonym">Dipodascus geotrichum</name>
    <dbReference type="NCBI Taxonomy" id="1173061"/>
    <lineage>
        <taxon>Eukaryota</taxon>
        <taxon>Fungi</taxon>
        <taxon>Dikarya</taxon>
        <taxon>Ascomycota</taxon>
        <taxon>Saccharomycotina</taxon>
        <taxon>Dipodascomycetes</taxon>
        <taxon>Dipodascales</taxon>
        <taxon>Dipodascaceae</taxon>
        <taxon>Geotrichum</taxon>
    </lineage>
</organism>